<dbReference type="NCBIfam" id="TIGR01730">
    <property type="entry name" value="RND_mfp"/>
    <property type="match status" value="1"/>
</dbReference>
<dbReference type="Gene3D" id="1.10.287.470">
    <property type="entry name" value="Helix hairpin bin"/>
    <property type="match status" value="1"/>
</dbReference>
<dbReference type="PANTHER" id="PTHR30097:SF4">
    <property type="entry name" value="SLR6042 PROTEIN"/>
    <property type="match status" value="1"/>
</dbReference>
<evidence type="ECO:0000256" key="2">
    <source>
        <dbReference type="ARBA" id="ARBA00022448"/>
    </source>
</evidence>
<evidence type="ECO:0000256" key="1">
    <source>
        <dbReference type="ARBA" id="ARBA00009477"/>
    </source>
</evidence>
<gene>
    <name evidence="4" type="ORF">JKG61_02290</name>
</gene>
<dbReference type="SUPFAM" id="SSF111369">
    <property type="entry name" value="HlyD-like secretion proteins"/>
    <property type="match status" value="1"/>
</dbReference>
<dbReference type="Pfam" id="PF25954">
    <property type="entry name" value="Beta-barrel_RND_2"/>
    <property type="match status" value="1"/>
</dbReference>
<dbReference type="EMBL" id="JAERTY010000001">
    <property type="protein sequence ID" value="MBL1407575.1"/>
    <property type="molecule type" value="Genomic_DNA"/>
</dbReference>
<dbReference type="Gene3D" id="2.40.420.20">
    <property type="match status" value="1"/>
</dbReference>
<keyword evidence="5" id="KW-1185">Reference proteome</keyword>
<proteinExistence type="inferred from homology"/>
<evidence type="ECO:0000313" key="5">
    <source>
        <dbReference type="Proteomes" id="UP000625283"/>
    </source>
</evidence>
<dbReference type="InterPro" id="IPR058792">
    <property type="entry name" value="Beta-barrel_RND_2"/>
</dbReference>
<dbReference type="InterPro" id="IPR006143">
    <property type="entry name" value="RND_pump_MFP"/>
</dbReference>
<dbReference type="Proteomes" id="UP000625283">
    <property type="component" value="Unassembled WGS sequence"/>
</dbReference>
<name>A0ABS1QZR9_9SPHI</name>
<comment type="caution">
    <text evidence="4">The sequence shown here is derived from an EMBL/GenBank/DDBJ whole genome shotgun (WGS) entry which is preliminary data.</text>
</comment>
<dbReference type="InterPro" id="IPR051909">
    <property type="entry name" value="MFP_Cation_Efflux"/>
</dbReference>
<keyword evidence="2" id="KW-0813">Transport</keyword>
<dbReference type="Gene3D" id="2.40.50.100">
    <property type="match status" value="1"/>
</dbReference>
<sequence length="375" mass="42088">MKYLARILIIVLFYSCNGKQVTDESAEMTEAENILELSDTQLASFTLSSTMIQEKKITQTLKLNGKIEVPPQNLVSVSSALGGYVKSTKLLPGMFFKKGERIAELEDNQFIQLQQDYLIVKNQMENAESEYLRQRDLNQSKASSDKVYLQAKADYHTLLINRQALAQKLNLIHINPDQLTVHNIKQTISIYAPFDGFVSQVFVNTGKYVSPSEVLFELVNPSDLHLNLKVFEKDWDKMKIGQQLTAYTNSDPTKTYAGQVMLIGKNISTDRAVDVRIRLNGGGTALIPGMYMNADVVIPESTAHALPEESVVDFEGGKYVFEIIDNHKFKMRAVQCGEQGDGWISITNSEQLDKKKIAEQGAYTLLMALKNKGEE</sequence>
<comment type="similarity">
    <text evidence="1">Belongs to the membrane fusion protein (MFP) (TC 8.A.1) family.</text>
</comment>
<evidence type="ECO:0000313" key="4">
    <source>
        <dbReference type="EMBL" id="MBL1407575.1"/>
    </source>
</evidence>
<dbReference type="RefSeq" id="WP_202101366.1">
    <property type="nucleotide sequence ID" value="NZ_JAERTY010000001.1"/>
</dbReference>
<protein>
    <submittedName>
        <fullName evidence="4">Efflux RND transporter periplasmic adaptor subunit</fullName>
    </submittedName>
</protein>
<organism evidence="4 5">
    <name type="scientific">Sphingobacterium faecale</name>
    <dbReference type="NCBI Taxonomy" id="2803775"/>
    <lineage>
        <taxon>Bacteria</taxon>
        <taxon>Pseudomonadati</taxon>
        <taxon>Bacteroidota</taxon>
        <taxon>Sphingobacteriia</taxon>
        <taxon>Sphingobacteriales</taxon>
        <taxon>Sphingobacteriaceae</taxon>
        <taxon>Sphingobacterium</taxon>
    </lineage>
</organism>
<dbReference type="PANTHER" id="PTHR30097">
    <property type="entry name" value="CATION EFFLUX SYSTEM PROTEIN CUSB"/>
    <property type="match status" value="1"/>
</dbReference>
<feature type="domain" description="CusB-like beta-barrel" evidence="3">
    <location>
        <begin position="226"/>
        <end position="295"/>
    </location>
</feature>
<reference evidence="4 5" key="1">
    <citation type="submission" date="2021-01" db="EMBL/GenBank/DDBJ databases">
        <title>C459-1 draft genome sequence.</title>
        <authorList>
            <person name="Zhang X.-F."/>
        </authorList>
    </citation>
    <scope>NUCLEOTIDE SEQUENCE [LARGE SCALE GENOMIC DNA]</scope>
    <source>
        <strain evidence="5">C459-1</strain>
    </source>
</reference>
<dbReference type="Gene3D" id="2.40.30.170">
    <property type="match status" value="1"/>
</dbReference>
<evidence type="ECO:0000259" key="3">
    <source>
        <dbReference type="Pfam" id="PF25954"/>
    </source>
</evidence>
<accession>A0ABS1QZR9</accession>